<reference evidence="1" key="1">
    <citation type="submission" date="2023-04" db="EMBL/GenBank/DDBJ databases">
        <title>Draft Genome sequencing of Naganishia species isolated from polar environments using Oxford Nanopore Technology.</title>
        <authorList>
            <person name="Leo P."/>
            <person name="Venkateswaran K."/>
        </authorList>
    </citation>
    <scope>NUCLEOTIDE SEQUENCE</scope>
    <source>
        <strain evidence="1">DBVPG 5303</strain>
    </source>
</reference>
<evidence type="ECO:0000313" key="2">
    <source>
        <dbReference type="Proteomes" id="UP001234202"/>
    </source>
</evidence>
<sequence length="424" mass="47169">MSFAPTTKRNSQPSILGQRTARKTAKWITSNVFIVWAVLSLAQTVVHFVTAFLGNPDVEQQSIRLYLAEGLFNTVTAILSIILAWQFPGFIRLVKETGASSEVISKLQFYHELNKWRILFRVMFSICICILGGDALTNAKVVNVNGLAADLLFQVAVLSFFFASICSWMLYLPVQWNRATLGGRDEAGHLRPEFRRYTPAANHGRRAGLGLKPVDVTSAAAVKALASPISFSSPSTEAYPYSAFAEHEDAVERRLIMSKHSEQHRTLIDLLRERGTISQDGRLPEDDLFENNGAAEAYGIESHVFRSSRNDQDSSNTIRYDGSSQQDAGRERDPEDEAFATALGEPLYLQAQLPAGVEPVYGAREMVERGPVRNDLLPQILQNFESPAAGFSRLSVPPMNVVINVSRNVEIDCDHDDNHVRRMV</sequence>
<organism evidence="1 2">
    <name type="scientific">Naganishia onofrii</name>
    <dbReference type="NCBI Taxonomy" id="1851511"/>
    <lineage>
        <taxon>Eukaryota</taxon>
        <taxon>Fungi</taxon>
        <taxon>Dikarya</taxon>
        <taxon>Basidiomycota</taxon>
        <taxon>Agaricomycotina</taxon>
        <taxon>Tremellomycetes</taxon>
        <taxon>Filobasidiales</taxon>
        <taxon>Filobasidiaceae</taxon>
        <taxon>Naganishia</taxon>
    </lineage>
</organism>
<keyword evidence="2" id="KW-1185">Reference proteome</keyword>
<name>A0ACC2XVM7_9TREE</name>
<accession>A0ACC2XVM7</accession>
<dbReference type="Proteomes" id="UP001234202">
    <property type="component" value="Unassembled WGS sequence"/>
</dbReference>
<gene>
    <name evidence="1" type="ORF">QFC24_000802</name>
</gene>
<protein>
    <submittedName>
        <fullName evidence="1">Uncharacterized protein</fullName>
    </submittedName>
</protein>
<comment type="caution">
    <text evidence="1">The sequence shown here is derived from an EMBL/GenBank/DDBJ whole genome shotgun (WGS) entry which is preliminary data.</text>
</comment>
<proteinExistence type="predicted"/>
<dbReference type="EMBL" id="JASBWV010000002">
    <property type="protein sequence ID" value="KAJ9127395.1"/>
    <property type="molecule type" value="Genomic_DNA"/>
</dbReference>
<evidence type="ECO:0000313" key="1">
    <source>
        <dbReference type="EMBL" id="KAJ9127395.1"/>
    </source>
</evidence>